<evidence type="ECO:0000256" key="1">
    <source>
        <dbReference type="SAM" id="Coils"/>
    </source>
</evidence>
<feature type="non-terminal residue" evidence="2">
    <location>
        <position position="299"/>
    </location>
</feature>
<keyword evidence="3" id="KW-1185">Reference proteome</keyword>
<dbReference type="Proteomes" id="UP000284403">
    <property type="component" value="Unassembled WGS sequence"/>
</dbReference>
<feature type="coiled-coil region" evidence="1">
    <location>
        <begin position="27"/>
        <end position="100"/>
    </location>
</feature>
<comment type="caution">
    <text evidence="2">The sequence shown here is derived from an EMBL/GenBank/DDBJ whole genome shotgun (WGS) entry which is preliminary data.</text>
</comment>
<evidence type="ECO:0000313" key="2">
    <source>
        <dbReference type="EMBL" id="RNE94868.1"/>
    </source>
</evidence>
<name>A0A422MNS9_9TRYP</name>
<organism evidence="2 3">
    <name type="scientific">Trypanosoma conorhini</name>
    <dbReference type="NCBI Taxonomy" id="83891"/>
    <lineage>
        <taxon>Eukaryota</taxon>
        <taxon>Discoba</taxon>
        <taxon>Euglenozoa</taxon>
        <taxon>Kinetoplastea</taxon>
        <taxon>Metakinetoplastina</taxon>
        <taxon>Trypanosomatida</taxon>
        <taxon>Trypanosomatidae</taxon>
        <taxon>Trypanosoma</taxon>
    </lineage>
</organism>
<feature type="coiled-coil region" evidence="1">
    <location>
        <begin position="189"/>
        <end position="272"/>
    </location>
</feature>
<protein>
    <submittedName>
        <fullName evidence="2">BRCT domain-containing protein</fullName>
    </submittedName>
</protein>
<feature type="non-terminal residue" evidence="2">
    <location>
        <position position="1"/>
    </location>
</feature>
<reference evidence="2 3" key="1">
    <citation type="journal article" date="2018" name="BMC Genomics">
        <title>Genomic comparison of Trypanosoma conorhini and Trypanosoma rangeli to Trypanosoma cruzi strains of high and low virulence.</title>
        <authorList>
            <person name="Bradwell K.R."/>
            <person name="Koparde V.N."/>
            <person name="Matveyev A.V."/>
            <person name="Serrano M.G."/>
            <person name="Alves J.M."/>
            <person name="Parikh H."/>
            <person name="Huang B."/>
            <person name="Lee V."/>
            <person name="Espinosa-Alvarez O."/>
            <person name="Ortiz P.A."/>
            <person name="Costa-Martins A.G."/>
            <person name="Teixeira M.M."/>
            <person name="Buck G.A."/>
        </authorList>
    </citation>
    <scope>NUCLEOTIDE SEQUENCE [LARGE SCALE GENOMIC DNA]</scope>
    <source>
        <strain evidence="2 3">025E</strain>
    </source>
</reference>
<sequence>LKRDEVTRLESKVVEVSAELKASKSTCEEVINDNAWLKEQVESMRRELGELDELLNSNLNEMREESERQQLEHERLLQEIHRYDELLRQSQDKVKSLEEQGVMLATNNEAISKTLLLTEGELLSSKKELAAAHQREKLLAEQKREIEFSLQQLQRKHVTVDSQTTALQEKLQTQEAKLHLIITSSRQEMENVKIKLNSFIEKYEEAEARVSELSKRIQESEKVQNNLREAYQKAKSALEEAKQRCCKDTDTIKKLLEERQSLEIEREVIVEKYNRVHDMLNSLKKDSVGKFADEAQKLS</sequence>
<keyword evidence="1" id="KW-0175">Coiled coil</keyword>
<proteinExistence type="predicted"/>
<dbReference type="AlphaFoldDB" id="A0A422MNS9"/>
<accession>A0A422MNS9</accession>
<dbReference type="GeneID" id="40323915"/>
<dbReference type="EMBL" id="MKKU01001611">
    <property type="protein sequence ID" value="RNE94868.1"/>
    <property type="molecule type" value="Genomic_DNA"/>
</dbReference>
<dbReference type="OrthoDB" id="271812at2759"/>
<evidence type="ECO:0000313" key="3">
    <source>
        <dbReference type="Proteomes" id="UP000284403"/>
    </source>
</evidence>
<dbReference type="RefSeq" id="XP_029222825.1">
    <property type="nucleotide sequence ID" value="XM_029377082.1"/>
</dbReference>
<gene>
    <name evidence="2" type="ORF">Tco025E_10304</name>
</gene>